<dbReference type="RefSeq" id="XP_001419021.1">
    <property type="nucleotide sequence ID" value="XM_001418984.1"/>
</dbReference>
<dbReference type="InterPro" id="IPR012676">
    <property type="entry name" value="TGS-like"/>
</dbReference>
<dbReference type="eggNOG" id="KOG1486">
    <property type="taxonomic scope" value="Eukaryota"/>
</dbReference>
<evidence type="ECO:0008006" key="8">
    <source>
        <dbReference type="Google" id="ProtNLM"/>
    </source>
</evidence>
<dbReference type="InterPro" id="IPR027417">
    <property type="entry name" value="P-loop_NTPase"/>
</dbReference>
<dbReference type="Gene3D" id="6.10.140.1070">
    <property type="match status" value="2"/>
</dbReference>
<dbReference type="InterPro" id="IPR004095">
    <property type="entry name" value="TGS"/>
</dbReference>
<dbReference type="InterPro" id="IPR012675">
    <property type="entry name" value="Beta-grasp_dom_sf"/>
</dbReference>
<evidence type="ECO:0000256" key="3">
    <source>
        <dbReference type="SAM" id="MobiDB-lite"/>
    </source>
</evidence>
<dbReference type="PANTHER" id="PTHR43127">
    <property type="entry name" value="DEVELOPMENTALLY-REGULATED GTP-BINDING PROTEIN 2"/>
    <property type="match status" value="1"/>
</dbReference>
<keyword evidence="2" id="KW-0342">GTP-binding</keyword>
<dbReference type="FunFam" id="3.10.20.30:FF:000003">
    <property type="entry name" value="Developmentally-regulated GTP-binding protein 1"/>
    <property type="match status" value="1"/>
</dbReference>
<evidence type="ECO:0000256" key="1">
    <source>
        <dbReference type="ARBA" id="ARBA00022741"/>
    </source>
</evidence>
<dbReference type="InterPro" id="IPR006073">
    <property type="entry name" value="GTP-bd"/>
</dbReference>
<dbReference type="SUPFAM" id="SSF52540">
    <property type="entry name" value="P-loop containing nucleoside triphosphate hydrolases"/>
    <property type="match status" value="1"/>
</dbReference>
<accession>A4S0Q8</accession>
<evidence type="ECO:0000313" key="7">
    <source>
        <dbReference type="Proteomes" id="UP000001568"/>
    </source>
</evidence>
<dbReference type="GeneID" id="5002701"/>
<protein>
    <recommendedName>
        <fullName evidence="8">OBG-type G domain-containing protein</fullName>
    </recommendedName>
</protein>
<feature type="domain" description="TGS" evidence="5">
    <location>
        <begin position="297"/>
        <end position="375"/>
    </location>
</feature>
<sequence length="410" mass="45753">MGILERIKDIELEMSRTQKNKATSSHLGALKARLCKLRSELLNPPKAAGSGPGEGFDVVKYGHGRVALIGFPSVGKSTLLSQLTGTESEAAAYEFTTLTCIPGVIHYNDAKIQLLDLPGIIEGASEGKGRGRQVIAVAKSSDLILMVLDACKSEAANSRYAHKDILTRELEAVGLRLNKKPPGIYWKKKKAGGVQLNSTVPGGLTKIDEKTVIRVLQEYKIHHAEVLFREDCDVDQLIDVLEGNRKYVRCLYVYNKVDALTIEEVNTLSRRPDSVCISCYMNLGMDYLLKRVWDAMGLVRVYTKKMGTKPDFEEPVVLSDSRGGIAVKHFCAQLHADLPRQLKYALVWGTSPKHYGQRVGLKHDLEDEDVVQIVKSDRHHYEDGVGRFSTKKRNDPARIQDRQKKEKLKT</sequence>
<dbReference type="EMBL" id="CP000587">
    <property type="protein sequence ID" value="ABO97314.1"/>
    <property type="molecule type" value="Genomic_DNA"/>
</dbReference>
<name>A4S0Q8_OSTLU</name>
<feature type="domain" description="OBG-type G" evidence="4">
    <location>
        <begin position="64"/>
        <end position="297"/>
    </location>
</feature>
<dbReference type="SUPFAM" id="SSF81271">
    <property type="entry name" value="TGS-like"/>
    <property type="match status" value="1"/>
</dbReference>
<dbReference type="InterPro" id="IPR005225">
    <property type="entry name" value="Small_GTP-bd"/>
</dbReference>
<dbReference type="PRINTS" id="PR00326">
    <property type="entry name" value="GTP1OBG"/>
</dbReference>
<dbReference type="HOGENOM" id="CLU_044997_0_0_1"/>
<dbReference type="Gramene" id="ABO97314">
    <property type="protein sequence ID" value="ABO97314"/>
    <property type="gene ID" value="OSTLU_35696"/>
</dbReference>
<evidence type="ECO:0000256" key="2">
    <source>
        <dbReference type="ARBA" id="ARBA00023134"/>
    </source>
</evidence>
<dbReference type="InterPro" id="IPR006074">
    <property type="entry name" value="GTP1-OBG_CS"/>
</dbReference>
<dbReference type="OrthoDB" id="603at2759"/>
<reference evidence="6 7" key="1">
    <citation type="journal article" date="2007" name="Proc. Natl. Acad. Sci. U.S.A.">
        <title>The tiny eukaryote Ostreococcus provides genomic insights into the paradox of plankton speciation.</title>
        <authorList>
            <person name="Palenik B."/>
            <person name="Grimwood J."/>
            <person name="Aerts A."/>
            <person name="Rouze P."/>
            <person name="Salamov A."/>
            <person name="Putnam N."/>
            <person name="Dupont C."/>
            <person name="Jorgensen R."/>
            <person name="Derelle E."/>
            <person name="Rombauts S."/>
            <person name="Zhou K."/>
            <person name="Otillar R."/>
            <person name="Merchant S.S."/>
            <person name="Podell S."/>
            <person name="Gaasterland T."/>
            <person name="Napoli C."/>
            <person name="Gendler K."/>
            <person name="Manuell A."/>
            <person name="Tai V."/>
            <person name="Vallon O."/>
            <person name="Piganeau G."/>
            <person name="Jancek S."/>
            <person name="Heijde M."/>
            <person name="Jabbari K."/>
            <person name="Bowler C."/>
            <person name="Lohr M."/>
            <person name="Robbens S."/>
            <person name="Werner G."/>
            <person name="Dubchak I."/>
            <person name="Pazour G.J."/>
            <person name="Ren Q."/>
            <person name="Paulsen I."/>
            <person name="Delwiche C."/>
            <person name="Schmutz J."/>
            <person name="Rokhsar D."/>
            <person name="Van de Peer Y."/>
            <person name="Moreau H."/>
            <person name="Grigoriev I.V."/>
        </authorList>
    </citation>
    <scope>NUCLEOTIDE SEQUENCE [LARGE SCALE GENOMIC DNA]</scope>
    <source>
        <strain evidence="6 7">CCE9901</strain>
    </source>
</reference>
<evidence type="ECO:0000259" key="4">
    <source>
        <dbReference type="PROSITE" id="PS51710"/>
    </source>
</evidence>
<evidence type="ECO:0000259" key="5">
    <source>
        <dbReference type="PROSITE" id="PS51880"/>
    </source>
</evidence>
<feature type="region of interest" description="Disordered" evidence="3">
    <location>
        <begin position="383"/>
        <end position="410"/>
    </location>
</feature>
<organism evidence="6 7">
    <name type="scientific">Ostreococcus lucimarinus (strain CCE9901)</name>
    <dbReference type="NCBI Taxonomy" id="436017"/>
    <lineage>
        <taxon>Eukaryota</taxon>
        <taxon>Viridiplantae</taxon>
        <taxon>Chlorophyta</taxon>
        <taxon>Mamiellophyceae</taxon>
        <taxon>Mamiellales</taxon>
        <taxon>Bathycoccaceae</taxon>
        <taxon>Ostreococcus</taxon>
    </lineage>
</organism>
<dbReference type="GO" id="GO:0005525">
    <property type="term" value="F:GTP binding"/>
    <property type="evidence" value="ECO:0007669"/>
    <property type="project" value="UniProtKB-KW"/>
</dbReference>
<dbReference type="Pfam" id="PF01926">
    <property type="entry name" value="MMR_HSR1"/>
    <property type="match status" value="1"/>
</dbReference>
<dbReference type="STRING" id="436017.A4S0Q8"/>
<dbReference type="PROSITE" id="PS51880">
    <property type="entry name" value="TGS"/>
    <property type="match status" value="1"/>
</dbReference>
<dbReference type="AlphaFoldDB" id="A4S0Q8"/>
<evidence type="ECO:0000313" key="6">
    <source>
        <dbReference type="EMBL" id="ABO97314.1"/>
    </source>
</evidence>
<keyword evidence="7" id="KW-1185">Reference proteome</keyword>
<dbReference type="Proteomes" id="UP000001568">
    <property type="component" value="Chromosome 7"/>
</dbReference>
<dbReference type="InterPro" id="IPR031662">
    <property type="entry name" value="GTP-binding_2"/>
</dbReference>
<dbReference type="OMA" id="DVCDQVH"/>
<dbReference type="Pfam" id="PF16897">
    <property type="entry name" value="MMR_HSR1_Xtn"/>
    <property type="match status" value="1"/>
</dbReference>
<keyword evidence="1" id="KW-0547">Nucleotide-binding</keyword>
<dbReference type="InterPro" id="IPR031167">
    <property type="entry name" value="G_OBG"/>
</dbReference>
<dbReference type="Gene3D" id="3.10.20.30">
    <property type="match status" value="1"/>
</dbReference>
<dbReference type="GO" id="GO:0003924">
    <property type="term" value="F:GTPase activity"/>
    <property type="evidence" value="ECO:0007669"/>
    <property type="project" value="InterPro"/>
</dbReference>
<feature type="compositionally biased region" description="Basic and acidic residues" evidence="3">
    <location>
        <begin position="392"/>
        <end position="410"/>
    </location>
</feature>
<dbReference type="InterPro" id="IPR045001">
    <property type="entry name" value="DRG"/>
</dbReference>
<dbReference type="Pfam" id="PF02824">
    <property type="entry name" value="TGS"/>
    <property type="match status" value="1"/>
</dbReference>
<dbReference type="NCBIfam" id="TIGR00231">
    <property type="entry name" value="small_GTP"/>
    <property type="match status" value="1"/>
</dbReference>
<proteinExistence type="predicted"/>
<dbReference type="PROSITE" id="PS51710">
    <property type="entry name" value="G_OBG"/>
    <property type="match status" value="1"/>
</dbReference>
<gene>
    <name evidence="6" type="ORF">OSTLU_35696</name>
</gene>
<dbReference type="CDD" id="cd01896">
    <property type="entry name" value="DRG"/>
    <property type="match status" value="1"/>
</dbReference>
<dbReference type="KEGG" id="olu:OSTLU_35696"/>
<dbReference type="PROSITE" id="PS00905">
    <property type="entry name" value="GTP1_OBG"/>
    <property type="match status" value="1"/>
</dbReference>
<dbReference type="FunFam" id="3.40.50.300:FF:001436">
    <property type="entry name" value="Developmentally-regulated GTP-binding protein"/>
    <property type="match status" value="1"/>
</dbReference>